<dbReference type="EMBL" id="CM023479">
    <property type="protein sequence ID" value="KAH7974603.1"/>
    <property type="molecule type" value="Genomic_DNA"/>
</dbReference>
<proteinExistence type="predicted"/>
<accession>A0ACB8DQL5</accession>
<evidence type="ECO:0000313" key="1">
    <source>
        <dbReference type="EMBL" id="KAH7974603.1"/>
    </source>
</evidence>
<sequence length="168" mass="18831">MHQEICMTPVAAEALEKDSRQQAKRATWQQERRLPVTSSKFGVVLNGKEWTVKGLQNLAAARDLSRVAAANYGIKMEPLAAQRYEDALRRLGHAPTVSTCGLLVNPAFPWLGASPDRIVYDPTEQSYGVVEIKCPYCLRDHKASDLLNTDFCCIIRDGVPELKRDHQH</sequence>
<gene>
    <name evidence="1" type="ORF">HPB49_017254</name>
</gene>
<protein>
    <submittedName>
        <fullName evidence="1">Uncharacterized protein</fullName>
    </submittedName>
</protein>
<evidence type="ECO:0000313" key="2">
    <source>
        <dbReference type="Proteomes" id="UP000821865"/>
    </source>
</evidence>
<keyword evidence="2" id="KW-1185">Reference proteome</keyword>
<name>A0ACB8DQL5_DERSI</name>
<reference evidence="1" key="1">
    <citation type="submission" date="2020-05" db="EMBL/GenBank/DDBJ databases">
        <title>Large-scale comparative analyses of tick genomes elucidate their genetic diversity and vector capacities.</title>
        <authorList>
            <person name="Jia N."/>
            <person name="Wang J."/>
            <person name="Shi W."/>
            <person name="Du L."/>
            <person name="Sun Y."/>
            <person name="Zhan W."/>
            <person name="Jiang J."/>
            <person name="Wang Q."/>
            <person name="Zhang B."/>
            <person name="Ji P."/>
            <person name="Sakyi L.B."/>
            <person name="Cui X."/>
            <person name="Yuan T."/>
            <person name="Jiang B."/>
            <person name="Yang W."/>
            <person name="Lam T.T.-Y."/>
            <person name="Chang Q."/>
            <person name="Ding S."/>
            <person name="Wang X."/>
            <person name="Zhu J."/>
            <person name="Ruan X."/>
            <person name="Zhao L."/>
            <person name="Wei J."/>
            <person name="Que T."/>
            <person name="Du C."/>
            <person name="Cheng J."/>
            <person name="Dai P."/>
            <person name="Han X."/>
            <person name="Huang E."/>
            <person name="Gao Y."/>
            <person name="Liu J."/>
            <person name="Shao H."/>
            <person name="Ye R."/>
            <person name="Li L."/>
            <person name="Wei W."/>
            <person name="Wang X."/>
            <person name="Wang C."/>
            <person name="Yang T."/>
            <person name="Huo Q."/>
            <person name="Li W."/>
            <person name="Guo W."/>
            <person name="Chen H."/>
            <person name="Zhou L."/>
            <person name="Ni X."/>
            <person name="Tian J."/>
            <person name="Zhou Y."/>
            <person name="Sheng Y."/>
            <person name="Liu T."/>
            <person name="Pan Y."/>
            <person name="Xia L."/>
            <person name="Li J."/>
            <person name="Zhao F."/>
            <person name="Cao W."/>
        </authorList>
    </citation>
    <scope>NUCLEOTIDE SEQUENCE</scope>
    <source>
        <strain evidence="1">Dsil-2018</strain>
    </source>
</reference>
<comment type="caution">
    <text evidence="1">The sequence shown here is derived from an EMBL/GenBank/DDBJ whole genome shotgun (WGS) entry which is preliminary data.</text>
</comment>
<dbReference type="Proteomes" id="UP000821865">
    <property type="component" value="Chromosome 10"/>
</dbReference>
<organism evidence="1 2">
    <name type="scientific">Dermacentor silvarum</name>
    <name type="common">Tick</name>
    <dbReference type="NCBI Taxonomy" id="543639"/>
    <lineage>
        <taxon>Eukaryota</taxon>
        <taxon>Metazoa</taxon>
        <taxon>Ecdysozoa</taxon>
        <taxon>Arthropoda</taxon>
        <taxon>Chelicerata</taxon>
        <taxon>Arachnida</taxon>
        <taxon>Acari</taxon>
        <taxon>Parasitiformes</taxon>
        <taxon>Ixodida</taxon>
        <taxon>Ixodoidea</taxon>
        <taxon>Ixodidae</taxon>
        <taxon>Rhipicephalinae</taxon>
        <taxon>Dermacentor</taxon>
    </lineage>
</organism>